<dbReference type="PROSITE" id="PS51318">
    <property type="entry name" value="TAT"/>
    <property type="match status" value="1"/>
</dbReference>
<reference evidence="4 5" key="1">
    <citation type="submission" date="2019-07" db="EMBL/GenBank/DDBJ databases">
        <title>New species of Amycolatopsis and Streptomyces.</title>
        <authorList>
            <person name="Duangmal K."/>
            <person name="Teo W.F.A."/>
            <person name="Lipun K."/>
        </authorList>
    </citation>
    <scope>NUCLEOTIDE SEQUENCE [LARGE SCALE GENOMIC DNA]</scope>
    <source>
        <strain evidence="4 5">TISTR 2346</strain>
    </source>
</reference>
<feature type="region of interest" description="Disordered" evidence="1">
    <location>
        <begin position="202"/>
        <end position="288"/>
    </location>
</feature>
<evidence type="ECO:0000256" key="3">
    <source>
        <dbReference type="SAM" id="SignalP"/>
    </source>
</evidence>
<proteinExistence type="predicted"/>
<feature type="signal peptide" evidence="3">
    <location>
        <begin position="1"/>
        <end position="35"/>
    </location>
</feature>
<evidence type="ECO:0000313" key="5">
    <source>
        <dbReference type="Proteomes" id="UP000326979"/>
    </source>
</evidence>
<accession>A0A5N8WB36</accession>
<protein>
    <recommendedName>
        <fullName evidence="6">LysM peptidoglycan-binding domain-containing protein</fullName>
    </recommendedName>
</protein>
<dbReference type="Proteomes" id="UP000326979">
    <property type="component" value="Unassembled WGS sequence"/>
</dbReference>
<feature type="region of interest" description="Disordered" evidence="1">
    <location>
        <begin position="304"/>
        <end position="338"/>
    </location>
</feature>
<keyword evidence="2" id="KW-0812">Transmembrane</keyword>
<keyword evidence="5" id="KW-1185">Reference proteome</keyword>
<feature type="non-terminal residue" evidence="4">
    <location>
        <position position="338"/>
    </location>
</feature>
<dbReference type="AlphaFoldDB" id="A0A5N8WB36"/>
<sequence length="338" mass="33545">MTPNRHRARVLRAEAAAAVLAGFLLAAGGAPPASASPFPDGVRAGAPMDAGDPVKYYIVGKERDGKPEFLYSIAEKVLGDGSRFGEIFELNKNRVQADGGVLTQPTAIEAGWVLQLPADAKGEGVRVGELPTSGSASPPPSPRATATPQPQAVDSPPGAADSNGLAPVLGAGAAALLLGAMGGYALQRRRTASRATSGIAPAAAVTSVSGTAPATAAVPPGARTEVLSGRDSARERRSRTGRQQPAGRGARRADESAPPVAAQRPEPAADGASGVDSPAGREGRTGPSTEVVTLTAPAAILTAQAPILTSPTATATATASLTPTATATAAASPTPAQT</sequence>
<evidence type="ECO:0000256" key="2">
    <source>
        <dbReference type="SAM" id="Phobius"/>
    </source>
</evidence>
<name>A0A5N8WB36_9ACTN</name>
<evidence type="ECO:0008006" key="6">
    <source>
        <dbReference type="Google" id="ProtNLM"/>
    </source>
</evidence>
<feature type="transmembrane region" description="Helical" evidence="2">
    <location>
        <begin position="165"/>
        <end position="186"/>
    </location>
</feature>
<keyword evidence="2" id="KW-1133">Transmembrane helix</keyword>
<evidence type="ECO:0000313" key="4">
    <source>
        <dbReference type="EMBL" id="MPY44342.1"/>
    </source>
</evidence>
<feature type="compositionally biased region" description="Low complexity" evidence="1">
    <location>
        <begin position="202"/>
        <end position="222"/>
    </location>
</feature>
<feature type="chain" id="PRO_5024914243" description="LysM peptidoglycan-binding domain-containing protein" evidence="3">
    <location>
        <begin position="36"/>
        <end position="338"/>
    </location>
</feature>
<organism evidence="4 5">
    <name type="scientific">Streptomyces phyllanthi</name>
    <dbReference type="NCBI Taxonomy" id="1803180"/>
    <lineage>
        <taxon>Bacteria</taxon>
        <taxon>Bacillati</taxon>
        <taxon>Actinomycetota</taxon>
        <taxon>Actinomycetes</taxon>
        <taxon>Kitasatosporales</taxon>
        <taxon>Streptomycetaceae</taxon>
        <taxon>Streptomyces</taxon>
    </lineage>
</organism>
<dbReference type="EMBL" id="VJZE01000313">
    <property type="protein sequence ID" value="MPY44342.1"/>
    <property type="molecule type" value="Genomic_DNA"/>
</dbReference>
<dbReference type="InterPro" id="IPR006311">
    <property type="entry name" value="TAT_signal"/>
</dbReference>
<keyword evidence="3" id="KW-0732">Signal</keyword>
<feature type="compositionally biased region" description="Low complexity" evidence="1">
    <location>
        <begin position="308"/>
        <end position="338"/>
    </location>
</feature>
<comment type="caution">
    <text evidence="4">The sequence shown here is derived from an EMBL/GenBank/DDBJ whole genome shotgun (WGS) entry which is preliminary data.</text>
</comment>
<feature type="compositionally biased region" description="Low complexity" evidence="1">
    <location>
        <begin position="143"/>
        <end position="152"/>
    </location>
</feature>
<gene>
    <name evidence="4" type="ORF">FNH04_31885</name>
</gene>
<feature type="region of interest" description="Disordered" evidence="1">
    <location>
        <begin position="123"/>
        <end position="164"/>
    </location>
</feature>
<evidence type="ECO:0000256" key="1">
    <source>
        <dbReference type="SAM" id="MobiDB-lite"/>
    </source>
</evidence>
<keyword evidence="2" id="KW-0472">Membrane</keyword>